<comment type="caution">
    <text evidence="1">The sequence shown here is derived from an EMBL/GenBank/DDBJ whole genome shotgun (WGS) entry which is preliminary data.</text>
</comment>
<dbReference type="Proteomes" id="UP000179214">
    <property type="component" value="Unassembled WGS sequence"/>
</dbReference>
<dbReference type="EMBL" id="MHOV01000027">
    <property type="protein sequence ID" value="OGZ69785.1"/>
    <property type="molecule type" value="Genomic_DNA"/>
</dbReference>
<gene>
    <name evidence="1" type="ORF">A3F47_02005</name>
</gene>
<organism evidence="1 2">
    <name type="scientific">Candidatus Staskawiczbacteria bacterium RIFCSPHIGHO2_12_FULL_38_11</name>
    <dbReference type="NCBI Taxonomy" id="1802209"/>
    <lineage>
        <taxon>Bacteria</taxon>
        <taxon>Candidatus Staskawicziibacteriota</taxon>
    </lineage>
</organism>
<dbReference type="AlphaFoldDB" id="A0A1G2I4X0"/>
<accession>A0A1G2I4X0</accession>
<reference evidence="1 2" key="1">
    <citation type="journal article" date="2016" name="Nat. Commun.">
        <title>Thousands of microbial genomes shed light on interconnected biogeochemical processes in an aquifer system.</title>
        <authorList>
            <person name="Anantharaman K."/>
            <person name="Brown C.T."/>
            <person name="Hug L.A."/>
            <person name="Sharon I."/>
            <person name="Castelle C.J."/>
            <person name="Probst A.J."/>
            <person name="Thomas B.C."/>
            <person name="Singh A."/>
            <person name="Wilkins M.J."/>
            <person name="Karaoz U."/>
            <person name="Brodie E.L."/>
            <person name="Williams K.H."/>
            <person name="Hubbard S.S."/>
            <person name="Banfield J.F."/>
        </authorList>
    </citation>
    <scope>NUCLEOTIDE SEQUENCE [LARGE SCALE GENOMIC DNA]</scope>
</reference>
<evidence type="ECO:0000313" key="1">
    <source>
        <dbReference type="EMBL" id="OGZ69785.1"/>
    </source>
</evidence>
<name>A0A1G2I4X0_9BACT</name>
<proteinExistence type="predicted"/>
<protein>
    <submittedName>
        <fullName evidence="1">Uncharacterized protein</fullName>
    </submittedName>
</protein>
<sequence>MVEQFGGMIALGVTLAVLIACHVWAIRRPQLDVFGFSRFDCEEVGNKHDAGKDGKCTFCGKILINPLPRPLPRK</sequence>
<evidence type="ECO:0000313" key="2">
    <source>
        <dbReference type="Proteomes" id="UP000179214"/>
    </source>
</evidence>